<dbReference type="RefSeq" id="WP_105359733.1">
    <property type="nucleotide sequence ID" value="NZ_PUIA01000094.1"/>
</dbReference>
<keyword evidence="4" id="KW-0804">Transcription</keyword>
<dbReference type="Gene3D" id="1.10.1740.10">
    <property type="match status" value="1"/>
</dbReference>
<comment type="similarity">
    <text evidence="1">Belongs to the sigma-70 factor family. ECF subfamily.</text>
</comment>
<gene>
    <name evidence="7" type="ORF">C5Y96_26680</name>
</gene>
<keyword evidence="2" id="KW-0805">Transcription regulation</keyword>
<sequence>MRGIDDDFVMAFLEAQGPLLQYIQSIVPRLKDAEDVLQETAITLWEKRADYSPERGSFIAWGRGIARLKALEFMRKNRPQAIFSEVISIKLDELAIASTEDDSQRERQIDALQCCIERLSKSEQVTLDKHYRQKKSISEIAAEHGKGLSTVYERLQKIRSRLSRCIQRNMEPGVNPL</sequence>
<name>A0A2S8EYU4_9BACT</name>
<evidence type="ECO:0000313" key="7">
    <source>
        <dbReference type="EMBL" id="PQO25090.1"/>
    </source>
</evidence>
<accession>A0A2S8EYU4</accession>
<dbReference type="InterPro" id="IPR007627">
    <property type="entry name" value="RNA_pol_sigma70_r2"/>
</dbReference>
<feature type="domain" description="RNA polymerase sigma-70 region 2" evidence="5">
    <location>
        <begin position="17"/>
        <end position="78"/>
    </location>
</feature>
<dbReference type="GO" id="GO:0016987">
    <property type="term" value="F:sigma factor activity"/>
    <property type="evidence" value="ECO:0007669"/>
    <property type="project" value="UniProtKB-KW"/>
</dbReference>
<keyword evidence="3" id="KW-0731">Sigma factor</keyword>
<dbReference type="PANTHER" id="PTHR43133:SF51">
    <property type="entry name" value="RNA POLYMERASE SIGMA FACTOR"/>
    <property type="match status" value="1"/>
</dbReference>
<dbReference type="SUPFAM" id="SSF88946">
    <property type="entry name" value="Sigma2 domain of RNA polymerase sigma factors"/>
    <property type="match status" value="1"/>
</dbReference>
<dbReference type="InterPro" id="IPR013249">
    <property type="entry name" value="RNA_pol_sigma70_r4_t2"/>
</dbReference>
<dbReference type="Proteomes" id="UP000240009">
    <property type="component" value="Unassembled WGS sequence"/>
</dbReference>
<dbReference type="GO" id="GO:0006352">
    <property type="term" value="P:DNA-templated transcription initiation"/>
    <property type="evidence" value="ECO:0007669"/>
    <property type="project" value="InterPro"/>
</dbReference>
<dbReference type="NCBIfam" id="TIGR02937">
    <property type="entry name" value="sigma70-ECF"/>
    <property type="match status" value="1"/>
</dbReference>
<dbReference type="Pfam" id="PF04542">
    <property type="entry name" value="Sigma70_r2"/>
    <property type="match status" value="1"/>
</dbReference>
<dbReference type="Pfam" id="PF08281">
    <property type="entry name" value="Sigma70_r4_2"/>
    <property type="match status" value="1"/>
</dbReference>
<dbReference type="OrthoDB" id="6383365at2"/>
<proteinExistence type="inferred from homology"/>
<evidence type="ECO:0000256" key="1">
    <source>
        <dbReference type="ARBA" id="ARBA00010641"/>
    </source>
</evidence>
<evidence type="ECO:0000256" key="2">
    <source>
        <dbReference type="ARBA" id="ARBA00023015"/>
    </source>
</evidence>
<evidence type="ECO:0000256" key="4">
    <source>
        <dbReference type="ARBA" id="ARBA00023163"/>
    </source>
</evidence>
<reference evidence="7 8" key="1">
    <citation type="submission" date="2018-02" db="EMBL/GenBank/DDBJ databases">
        <title>Comparative genomes isolates from brazilian mangrove.</title>
        <authorList>
            <person name="Araujo J.E."/>
            <person name="Taketani R.G."/>
            <person name="Silva M.C.P."/>
            <person name="Loureco M.V."/>
            <person name="Andreote F.D."/>
        </authorList>
    </citation>
    <scope>NUCLEOTIDE SEQUENCE [LARGE SCALE GENOMIC DNA]</scope>
    <source>
        <strain evidence="7 8">HEX-2 MGV</strain>
    </source>
</reference>
<organism evidence="7 8">
    <name type="scientific">Blastopirellula marina</name>
    <dbReference type="NCBI Taxonomy" id="124"/>
    <lineage>
        <taxon>Bacteria</taxon>
        <taxon>Pseudomonadati</taxon>
        <taxon>Planctomycetota</taxon>
        <taxon>Planctomycetia</taxon>
        <taxon>Pirellulales</taxon>
        <taxon>Pirellulaceae</taxon>
        <taxon>Blastopirellula</taxon>
    </lineage>
</organism>
<feature type="domain" description="RNA polymerase sigma factor 70 region 4 type 2" evidence="6">
    <location>
        <begin position="110"/>
        <end position="162"/>
    </location>
</feature>
<dbReference type="InterPro" id="IPR039425">
    <property type="entry name" value="RNA_pol_sigma-70-like"/>
</dbReference>
<dbReference type="SUPFAM" id="SSF88659">
    <property type="entry name" value="Sigma3 and sigma4 domains of RNA polymerase sigma factors"/>
    <property type="match status" value="1"/>
</dbReference>
<dbReference type="InterPro" id="IPR014284">
    <property type="entry name" value="RNA_pol_sigma-70_dom"/>
</dbReference>
<dbReference type="Gene3D" id="1.10.10.10">
    <property type="entry name" value="Winged helix-like DNA-binding domain superfamily/Winged helix DNA-binding domain"/>
    <property type="match status" value="1"/>
</dbReference>
<evidence type="ECO:0008006" key="9">
    <source>
        <dbReference type="Google" id="ProtNLM"/>
    </source>
</evidence>
<comment type="caution">
    <text evidence="7">The sequence shown here is derived from an EMBL/GenBank/DDBJ whole genome shotgun (WGS) entry which is preliminary data.</text>
</comment>
<evidence type="ECO:0000256" key="3">
    <source>
        <dbReference type="ARBA" id="ARBA00023082"/>
    </source>
</evidence>
<dbReference type="InterPro" id="IPR013324">
    <property type="entry name" value="RNA_pol_sigma_r3/r4-like"/>
</dbReference>
<dbReference type="GO" id="GO:0003677">
    <property type="term" value="F:DNA binding"/>
    <property type="evidence" value="ECO:0007669"/>
    <property type="project" value="InterPro"/>
</dbReference>
<dbReference type="PANTHER" id="PTHR43133">
    <property type="entry name" value="RNA POLYMERASE ECF-TYPE SIGMA FACTO"/>
    <property type="match status" value="1"/>
</dbReference>
<dbReference type="InterPro" id="IPR013325">
    <property type="entry name" value="RNA_pol_sigma_r2"/>
</dbReference>
<dbReference type="AlphaFoldDB" id="A0A2S8EYU4"/>
<dbReference type="EMBL" id="PUIA01000094">
    <property type="protein sequence ID" value="PQO25090.1"/>
    <property type="molecule type" value="Genomic_DNA"/>
</dbReference>
<evidence type="ECO:0000313" key="8">
    <source>
        <dbReference type="Proteomes" id="UP000240009"/>
    </source>
</evidence>
<protein>
    <recommendedName>
        <fullName evidence="9">RNA polymerase factor sigma-70</fullName>
    </recommendedName>
</protein>
<dbReference type="InterPro" id="IPR036388">
    <property type="entry name" value="WH-like_DNA-bd_sf"/>
</dbReference>
<evidence type="ECO:0000259" key="6">
    <source>
        <dbReference type="Pfam" id="PF08281"/>
    </source>
</evidence>
<evidence type="ECO:0000259" key="5">
    <source>
        <dbReference type="Pfam" id="PF04542"/>
    </source>
</evidence>